<dbReference type="OrthoDB" id="10366461at2759"/>
<name>A0A2C5YSD3_9HYPO</name>
<evidence type="ECO:0000313" key="1">
    <source>
        <dbReference type="EMBL" id="PHH81008.1"/>
    </source>
</evidence>
<organism evidence="1 2">
    <name type="scientific">Ophiocordyceps camponoti-rufipedis</name>
    <dbReference type="NCBI Taxonomy" id="2004952"/>
    <lineage>
        <taxon>Eukaryota</taxon>
        <taxon>Fungi</taxon>
        <taxon>Dikarya</taxon>
        <taxon>Ascomycota</taxon>
        <taxon>Pezizomycotina</taxon>
        <taxon>Sordariomycetes</taxon>
        <taxon>Hypocreomycetidae</taxon>
        <taxon>Hypocreales</taxon>
        <taxon>Ophiocordycipitaceae</taxon>
        <taxon>Ophiocordyceps</taxon>
    </lineage>
</organism>
<gene>
    <name evidence="1" type="ORF">CDD80_4312</name>
</gene>
<protein>
    <submittedName>
        <fullName evidence="1">Uncharacterized protein</fullName>
    </submittedName>
</protein>
<proteinExistence type="predicted"/>
<sequence length="147" mass="16866">MDHSDSTNLQGQRLRERRLHHWAKTPEDFLAYEAAARISYDGFLSGMYYLTQGGMICHTNKEYTTVGNAYCTRVSCTKGVAINFCLTDEARYRVVTSRAVSRLAFAIFNQCNDAEYAMIHRRIVGGRIFSSRYPGTFVMVNYDDRMC</sequence>
<reference evidence="1 2" key="1">
    <citation type="submission" date="2017-06" db="EMBL/GenBank/DDBJ databases">
        <title>Ant-infecting Ophiocordyceps genomes reveal a high diversity of potential behavioral manipulation genes and a possible major role for enterotoxins.</title>
        <authorList>
            <person name="De Bekker C."/>
            <person name="Evans H.C."/>
            <person name="Brachmann A."/>
            <person name="Hughes D.P."/>
        </authorList>
    </citation>
    <scope>NUCLEOTIDE SEQUENCE [LARGE SCALE GENOMIC DNA]</scope>
    <source>
        <strain evidence="1 2">Map16</strain>
    </source>
</reference>
<keyword evidence="2" id="KW-1185">Reference proteome</keyword>
<comment type="caution">
    <text evidence="1">The sequence shown here is derived from an EMBL/GenBank/DDBJ whole genome shotgun (WGS) entry which is preliminary data.</text>
</comment>
<dbReference type="EMBL" id="NJES01000004">
    <property type="protein sequence ID" value="PHH81008.1"/>
    <property type="molecule type" value="Genomic_DNA"/>
</dbReference>
<dbReference type="AlphaFoldDB" id="A0A2C5YSD3"/>
<accession>A0A2C5YSD3</accession>
<dbReference type="Proteomes" id="UP000226431">
    <property type="component" value="Unassembled WGS sequence"/>
</dbReference>
<evidence type="ECO:0000313" key="2">
    <source>
        <dbReference type="Proteomes" id="UP000226431"/>
    </source>
</evidence>